<dbReference type="PANTHER" id="PTHR12628:SF13">
    <property type="entry name" value="HOMEOBOX PROTEIN HAT3.1"/>
    <property type="match status" value="1"/>
</dbReference>
<keyword evidence="4" id="KW-0371">Homeobox</keyword>
<evidence type="ECO:0000313" key="5">
    <source>
        <dbReference type="Proteomes" id="UP001179952"/>
    </source>
</evidence>
<feature type="region of interest" description="Disordered" evidence="3">
    <location>
        <begin position="171"/>
        <end position="195"/>
    </location>
</feature>
<keyword evidence="5" id="KW-1185">Reference proteome</keyword>
<proteinExistence type="predicted"/>
<dbReference type="GO" id="GO:0003682">
    <property type="term" value="F:chromatin binding"/>
    <property type="evidence" value="ECO:0007669"/>
    <property type="project" value="TreeGrafter"/>
</dbReference>
<reference evidence="4" key="1">
    <citation type="journal article" date="2023" name="Nat. Commun.">
        <title>Diploid and tetraploid genomes of Acorus and the evolution of monocots.</title>
        <authorList>
            <person name="Ma L."/>
            <person name="Liu K.W."/>
            <person name="Li Z."/>
            <person name="Hsiao Y.Y."/>
            <person name="Qi Y."/>
            <person name="Fu T."/>
            <person name="Tang G.D."/>
            <person name="Zhang D."/>
            <person name="Sun W.H."/>
            <person name="Liu D.K."/>
            <person name="Li Y."/>
            <person name="Chen G.Z."/>
            <person name="Liu X.D."/>
            <person name="Liao X.Y."/>
            <person name="Jiang Y.T."/>
            <person name="Yu X."/>
            <person name="Hao Y."/>
            <person name="Huang J."/>
            <person name="Zhao X.W."/>
            <person name="Ke S."/>
            <person name="Chen Y.Y."/>
            <person name="Wu W.L."/>
            <person name="Hsu J.L."/>
            <person name="Lin Y.F."/>
            <person name="Huang M.D."/>
            <person name="Li C.Y."/>
            <person name="Huang L."/>
            <person name="Wang Z.W."/>
            <person name="Zhao X."/>
            <person name="Zhong W.Y."/>
            <person name="Peng D.H."/>
            <person name="Ahmad S."/>
            <person name="Lan S."/>
            <person name="Zhang J.S."/>
            <person name="Tsai W.C."/>
            <person name="Van de Peer Y."/>
            <person name="Liu Z.J."/>
        </authorList>
    </citation>
    <scope>NUCLEOTIDE SEQUENCE</scope>
    <source>
        <strain evidence="4">SCP</strain>
    </source>
</reference>
<sequence length="195" mass="22118">MNPSTPLRRSPRTKTTQTPDQTSDQPKPSLDKKPKKTQPDLAVVEKSASPAKPDPKSNSKDSPAKKKKAPSKFGSRKYTLRSSGTRVLRSRSSKEVNEEVVVYKAPPVVEAVSAKGRGKKRKRSKKATKDDEFASVRRQVRYMLNRMGYEQSLIDAYATGGWKGLRVKYPTQKRRQPQEPTYHEEVQDYEPMVLN</sequence>
<reference evidence="4" key="2">
    <citation type="submission" date="2023-06" db="EMBL/GenBank/DDBJ databases">
        <authorList>
            <person name="Ma L."/>
            <person name="Liu K.-W."/>
            <person name="Li Z."/>
            <person name="Hsiao Y.-Y."/>
            <person name="Qi Y."/>
            <person name="Fu T."/>
            <person name="Tang G."/>
            <person name="Zhang D."/>
            <person name="Sun W.-H."/>
            <person name="Liu D.-K."/>
            <person name="Li Y."/>
            <person name="Chen G.-Z."/>
            <person name="Liu X.-D."/>
            <person name="Liao X.-Y."/>
            <person name="Jiang Y.-T."/>
            <person name="Yu X."/>
            <person name="Hao Y."/>
            <person name="Huang J."/>
            <person name="Zhao X.-W."/>
            <person name="Ke S."/>
            <person name="Chen Y.-Y."/>
            <person name="Wu W.-L."/>
            <person name="Hsu J.-L."/>
            <person name="Lin Y.-F."/>
            <person name="Huang M.-D."/>
            <person name="Li C.-Y."/>
            <person name="Huang L."/>
            <person name="Wang Z.-W."/>
            <person name="Zhao X."/>
            <person name="Zhong W.-Y."/>
            <person name="Peng D.-H."/>
            <person name="Ahmad S."/>
            <person name="Lan S."/>
            <person name="Zhang J.-S."/>
            <person name="Tsai W.-C."/>
            <person name="Van De Peer Y."/>
            <person name="Liu Z.-J."/>
        </authorList>
    </citation>
    <scope>NUCLEOTIDE SEQUENCE</scope>
    <source>
        <strain evidence="4">SCP</strain>
        <tissue evidence="4">Leaves</tissue>
    </source>
</reference>
<dbReference type="EMBL" id="JAUJYN010000006">
    <property type="protein sequence ID" value="KAK1269860.1"/>
    <property type="molecule type" value="Genomic_DNA"/>
</dbReference>
<keyword evidence="4" id="KW-0238">DNA-binding</keyword>
<evidence type="ECO:0000256" key="1">
    <source>
        <dbReference type="ARBA" id="ARBA00004123"/>
    </source>
</evidence>
<keyword evidence="2" id="KW-0539">Nucleus</keyword>
<feature type="compositionally biased region" description="Low complexity" evidence="3">
    <location>
        <begin position="13"/>
        <end position="28"/>
    </location>
</feature>
<name>A0AAV9B0F3_ACOGR</name>
<feature type="compositionally biased region" description="Basic residues" evidence="3">
    <location>
        <begin position="65"/>
        <end position="79"/>
    </location>
</feature>
<feature type="compositionally biased region" description="Basic residues" evidence="3">
    <location>
        <begin position="116"/>
        <end position="126"/>
    </location>
</feature>
<gene>
    <name evidence="4" type="ORF">QJS04_geneDACA006322</name>
</gene>
<dbReference type="GO" id="GO:0005634">
    <property type="term" value="C:nucleus"/>
    <property type="evidence" value="ECO:0007669"/>
    <property type="project" value="UniProtKB-SubCell"/>
</dbReference>
<evidence type="ECO:0000313" key="4">
    <source>
        <dbReference type="EMBL" id="KAK1269860.1"/>
    </source>
</evidence>
<evidence type="ECO:0000256" key="3">
    <source>
        <dbReference type="SAM" id="MobiDB-lite"/>
    </source>
</evidence>
<feature type="region of interest" description="Disordered" evidence="3">
    <location>
        <begin position="112"/>
        <end position="132"/>
    </location>
</feature>
<feature type="region of interest" description="Disordered" evidence="3">
    <location>
        <begin position="1"/>
        <end position="98"/>
    </location>
</feature>
<dbReference type="Proteomes" id="UP001179952">
    <property type="component" value="Unassembled WGS sequence"/>
</dbReference>
<comment type="subcellular location">
    <subcellularLocation>
        <location evidence="1">Nucleus</location>
    </subcellularLocation>
</comment>
<feature type="compositionally biased region" description="Basic and acidic residues" evidence="3">
    <location>
        <begin position="53"/>
        <end position="64"/>
    </location>
</feature>
<dbReference type="PANTHER" id="PTHR12628">
    <property type="entry name" value="POLYCOMB-LIKE TRANSCRIPTION FACTOR"/>
    <property type="match status" value="1"/>
</dbReference>
<organism evidence="4 5">
    <name type="scientific">Acorus gramineus</name>
    <name type="common">Dwarf sweet flag</name>
    <dbReference type="NCBI Taxonomy" id="55184"/>
    <lineage>
        <taxon>Eukaryota</taxon>
        <taxon>Viridiplantae</taxon>
        <taxon>Streptophyta</taxon>
        <taxon>Embryophyta</taxon>
        <taxon>Tracheophyta</taxon>
        <taxon>Spermatophyta</taxon>
        <taxon>Magnoliopsida</taxon>
        <taxon>Liliopsida</taxon>
        <taxon>Acoraceae</taxon>
        <taxon>Acorus</taxon>
    </lineage>
</organism>
<dbReference type="GO" id="GO:0003677">
    <property type="term" value="F:DNA binding"/>
    <property type="evidence" value="ECO:0007669"/>
    <property type="project" value="UniProtKB-KW"/>
</dbReference>
<dbReference type="GO" id="GO:0045814">
    <property type="term" value="P:negative regulation of gene expression, epigenetic"/>
    <property type="evidence" value="ECO:0007669"/>
    <property type="project" value="TreeGrafter"/>
</dbReference>
<dbReference type="AlphaFoldDB" id="A0AAV9B0F3"/>
<protein>
    <submittedName>
        <fullName evidence="4">Homeobox protein HOX1A</fullName>
    </submittedName>
</protein>
<comment type="caution">
    <text evidence="4">The sequence shown here is derived from an EMBL/GenBank/DDBJ whole genome shotgun (WGS) entry which is preliminary data.</text>
</comment>
<evidence type="ECO:0000256" key="2">
    <source>
        <dbReference type="ARBA" id="ARBA00023242"/>
    </source>
</evidence>
<accession>A0AAV9B0F3</accession>